<feature type="binding site" evidence="9">
    <location>
        <begin position="67"/>
        <end position="69"/>
    </location>
    <ligand>
        <name>substrate</name>
    </ligand>
</feature>
<dbReference type="KEGG" id="pxi:J5O05_13270"/>
<feature type="binding site" evidence="9">
    <location>
        <position position="116"/>
    </location>
    <ligand>
        <name>2-oxoglutarate</name>
        <dbReference type="ChEBI" id="CHEBI:16810"/>
    </ligand>
</feature>
<evidence type="ECO:0000259" key="10">
    <source>
        <dbReference type="PROSITE" id="PS51471"/>
    </source>
</evidence>
<keyword evidence="4" id="KW-0460">Magnesium</keyword>
<evidence type="ECO:0000256" key="3">
    <source>
        <dbReference type="ARBA" id="ARBA00022763"/>
    </source>
</evidence>
<keyword evidence="7" id="KW-0408">Iron</keyword>
<feature type="domain" description="Fe2OG dioxygenase" evidence="10">
    <location>
        <begin position="97"/>
        <end position="194"/>
    </location>
</feature>
<keyword evidence="12" id="KW-1185">Reference proteome</keyword>
<comment type="cofactor">
    <cofactor evidence="1">
        <name>Fe(2+)</name>
        <dbReference type="ChEBI" id="CHEBI:29033"/>
    </cofactor>
</comment>
<dbReference type="RefSeq" id="WP_208842441.1">
    <property type="nucleotide sequence ID" value="NZ_CP072133.1"/>
</dbReference>
<dbReference type="PANTHER" id="PTHR31573">
    <property type="entry name" value="ALPHA-KETOGLUTARATE-DEPENDENT DIOXYGENASE ALKB HOMOLOG 2"/>
    <property type="match status" value="1"/>
</dbReference>
<feature type="binding site" evidence="9">
    <location>
        <position position="119"/>
    </location>
    <ligand>
        <name>substrate</name>
    </ligand>
</feature>
<reference evidence="11" key="1">
    <citation type="submission" date="2021-03" db="EMBL/GenBank/DDBJ databases">
        <title>Complete Genome of Pseudoalteromonas xiamenensis STKMTI.2, a new potential marine bacterium producing anti-Vibrio compounds.</title>
        <authorList>
            <person name="Handayani D.P."/>
            <person name="Isnansetyo A."/>
            <person name="Istiqomah I."/>
            <person name="Jumina J."/>
        </authorList>
    </citation>
    <scope>NUCLEOTIDE SEQUENCE</scope>
    <source>
        <strain evidence="11">STKMTI.2</strain>
    </source>
</reference>
<keyword evidence="5 11" id="KW-0223">Dioxygenase</keyword>
<keyword evidence="6" id="KW-0560">Oxidoreductase</keyword>
<dbReference type="GO" id="GO:0008198">
    <property type="term" value="F:ferrous iron binding"/>
    <property type="evidence" value="ECO:0007669"/>
    <property type="project" value="TreeGrafter"/>
</dbReference>
<keyword evidence="8" id="KW-0234">DNA repair</keyword>
<dbReference type="FunFam" id="2.60.120.590:FF:000004">
    <property type="entry name" value="DNA oxidative demethylase ALKBH2"/>
    <property type="match status" value="1"/>
</dbReference>
<protein>
    <submittedName>
        <fullName evidence="11">Alpha-ketoglutarate-dependent dioxygenase AlkB</fullName>
    </submittedName>
</protein>
<keyword evidence="2" id="KW-0479">Metal-binding</keyword>
<dbReference type="PANTHER" id="PTHR31573:SF1">
    <property type="entry name" value="DNA OXIDATIVE DEMETHYLASE ALKBH2"/>
    <property type="match status" value="1"/>
</dbReference>
<dbReference type="Gene3D" id="2.60.120.590">
    <property type="entry name" value="Alpha-ketoglutarate-dependent dioxygenase AlkB-like"/>
    <property type="match status" value="1"/>
</dbReference>
<dbReference type="AlphaFoldDB" id="A0A975HMA4"/>
<dbReference type="Pfam" id="PF13532">
    <property type="entry name" value="2OG-FeII_Oxy_2"/>
    <property type="match status" value="1"/>
</dbReference>
<feature type="binding site" evidence="9">
    <location>
        <position position="185"/>
    </location>
    <ligand>
        <name>2-oxoglutarate</name>
        <dbReference type="ChEBI" id="CHEBI:16810"/>
    </ligand>
</feature>
<evidence type="ECO:0000256" key="1">
    <source>
        <dbReference type="ARBA" id="ARBA00001954"/>
    </source>
</evidence>
<dbReference type="Proteomes" id="UP000664904">
    <property type="component" value="Chromosome"/>
</dbReference>
<evidence type="ECO:0000256" key="6">
    <source>
        <dbReference type="ARBA" id="ARBA00023002"/>
    </source>
</evidence>
<evidence type="ECO:0000256" key="5">
    <source>
        <dbReference type="ARBA" id="ARBA00022964"/>
    </source>
</evidence>
<evidence type="ECO:0000313" key="11">
    <source>
        <dbReference type="EMBL" id="QTH70855.1"/>
    </source>
</evidence>
<dbReference type="InterPro" id="IPR005123">
    <property type="entry name" value="Oxoglu/Fe-dep_dioxygenase_dom"/>
</dbReference>
<organism evidence="11 12">
    <name type="scientific">Pseudoalteromonas xiamenensis</name>
    <dbReference type="NCBI Taxonomy" id="882626"/>
    <lineage>
        <taxon>Bacteria</taxon>
        <taxon>Pseudomonadati</taxon>
        <taxon>Pseudomonadota</taxon>
        <taxon>Gammaproteobacteria</taxon>
        <taxon>Alteromonadales</taxon>
        <taxon>Pseudoalteromonadaceae</taxon>
        <taxon>Pseudoalteromonas</taxon>
    </lineage>
</organism>
<name>A0A975HMA4_9GAMM</name>
<feature type="binding site" evidence="9">
    <location>
        <position position="189"/>
    </location>
    <ligand>
        <name>2-oxoglutarate</name>
        <dbReference type="ChEBI" id="CHEBI:16810"/>
    </ligand>
</feature>
<dbReference type="InterPro" id="IPR032852">
    <property type="entry name" value="ALKBH2"/>
</dbReference>
<evidence type="ECO:0000256" key="9">
    <source>
        <dbReference type="PIRSR" id="PIRSR632852-1"/>
    </source>
</evidence>
<dbReference type="EMBL" id="CP072133">
    <property type="protein sequence ID" value="QTH70855.1"/>
    <property type="molecule type" value="Genomic_DNA"/>
</dbReference>
<dbReference type="SUPFAM" id="SSF51197">
    <property type="entry name" value="Clavaminate synthase-like"/>
    <property type="match status" value="1"/>
</dbReference>
<evidence type="ECO:0000313" key="12">
    <source>
        <dbReference type="Proteomes" id="UP000664904"/>
    </source>
</evidence>
<dbReference type="GO" id="GO:0035516">
    <property type="term" value="F:broad specificity oxidative DNA demethylase activity"/>
    <property type="evidence" value="ECO:0007669"/>
    <property type="project" value="TreeGrafter"/>
</dbReference>
<dbReference type="GO" id="GO:0051747">
    <property type="term" value="F:cytosine C-5 DNA demethylase activity"/>
    <property type="evidence" value="ECO:0007669"/>
    <property type="project" value="TreeGrafter"/>
</dbReference>
<evidence type="ECO:0000256" key="7">
    <source>
        <dbReference type="ARBA" id="ARBA00023004"/>
    </source>
</evidence>
<feature type="binding site" evidence="9">
    <location>
        <position position="173"/>
    </location>
    <ligand>
        <name>2-oxoglutarate</name>
        <dbReference type="ChEBI" id="CHEBI:16810"/>
    </ligand>
</feature>
<dbReference type="GO" id="GO:0006307">
    <property type="term" value="P:DNA alkylation repair"/>
    <property type="evidence" value="ECO:0007669"/>
    <property type="project" value="TreeGrafter"/>
</dbReference>
<keyword evidence="3" id="KW-0227">DNA damage</keyword>
<feature type="binding site" evidence="9">
    <location>
        <position position="106"/>
    </location>
    <ligand>
        <name>2-oxoglutarate</name>
        <dbReference type="ChEBI" id="CHEBI:16810"/>
    </ligand>
</feature>
<evidence type="ECO:0000256" key="8">
    <source>
        <dbReference type="ARBA" id="ARBA00023204"/>
    </source>
</evidence>
<dbReference type="InterPro" id="IPR027450">
    <property type="entry name" value="AlkB-like"/>
</dbReference>
<proteinExistence type="predicted"/>
<dbReference type="InterPro" id="IPR037151">
    <property type="entry name" value="AlkB-like_sf"/>
</dbReference>
<feature type="binding site" evidence="9">
    <location>
        <position position="104"/>
    </location>
    <ligand>
        <name>2-oxoglutarate</name>
        <dbReference type="ChEBI" id="CHEBI:16810"/>
    </ligand>
</feature>
<evidence type="ECO:0000256" key="4">
    <source>
        <dbReference type="ARBA" id="ARBA00022842"/>
    </source>
</evidence>
<gene>
    <name evidence="11" type="ORF">J5O05_13270</name>
</gene>
<feature type="binding site" evidence="9">
    <location>
        <position position="191"/>
    </location>
    <ligand>
        <name>2-oxoglutarate</name>
        <dbReference type="ChEBI" id="CHEBI:16810"/>
    </ligand>
</feature>
<sequence length="196" mass="22654">MFELSQKPDLPNGFQYLMPVISTQKAWSLFDFLRLNINWQQPSIQVYGKFHPIPRLQCYIADSGLNYQYSALNLLPDAWNEPLFAMRQRLQTAFKQPFNAVLLNYYRNGLDCMGWHSDDEPELGDHPTIVSVSLGAARKFAIKDRETASQWQLYLEHGSALVMTGMSQQLYVHSLPKQRKVGEGRINLTFRNIVNK</sequence>
<dbReference type="PROSITE" id="PS51471">
    <property type="entry name" value="FE2OG_OXY"/>
    <property type="match status" value="1"/>
</dbReference>
<accession>A0A975HMA4</accession>
<evidence type="ECO:0000256" key="2">
    <source>
        <dbReference type="ARBA" id="ARBA00022723"/>
    </source>
</evidence>